<evidence type="ECO:0000313" key="1">
    <source>
        <dbReference type="EMBL" id="EKB31188.1"/>
    </source>
</evidence>
<dbReference type="EMBL" id="ADMG01000031">
    <property type="protein sequence ID" value="EKB31188.1"/>
    <property type="molecule type" value="Genomic_DNA"/>
</dbReference>
<name>K1JX34_9BURK</name>
<organism evidence="1 2">
    <name type="scientific">Sutterella wadsworthensis 2_1_59BFAA</name>
    <dbReference type="NCBI Taxonomy" id="742823"/>
    <lineage>
        <taxon>Bacteria</taxon>
        <taxon>Pseudomonadati</taxon>
        <taxon>Pseudomonadota</taxon>
        <taxon>Betaproteobacteria</taxon>
        <taxon>Burkholderiales</taxon>
        <taxon>Sutterellaceae</taxon>
        <taxon>Sutterella</taxon>
    </lineage>
</organism>
<protein>
    <submittedName>
        <fullName evidence="1">Uncharacterized protein</fullName>
    </submittedName>
</protein>
<comment type="caution">
    <text evidence="1">The sequence shown here is derived from an EMBL/GenBank/DDBJ whole genome shotgun (WGS) entry which is preliminary data.</text>
</comment>
<keyword evidence="2" id="KW-1185">Reference proteome</keyword>
<dbReference type="Proteomes" id="UP000005835">
    <property type="component" value="Unassembled WGS sequence"/>
</dbReference>
<dbReference type="OrthoDB" id="8771243at2"/>
<dbReference type="STRING" id="742823.HMPREF9465_01293"/>
<dbReference type="AlphaFoldDB" id="K1JX34"/>
<accession>K1JX34</accession>
<dbReference type="RefSeq" id="WP_005435272.1">
    <property type="nucleotide sequence ID" value="NZ_JH815516.1"/>
</dbReference>
<evidence type="ECO:0000313" key="2">
    <source>
        <dbReference type="Proteomes" id="UP000005835"/>
    </source>
</evidence>
<sequence length="843" mass="92858">MAQVPNYGGPQVMPSLLGYRPMSTEIPKVPEMDVQKPLAKASAKLDDWYSKFLAEQDDARVTEALTELRRKAIDMESGEGGWASQLGANALEPDLDGKGLVERMDSGLQDYGQELASGLTARQQKMFGEKAQAIYTASYSGVSQHVYQQAVAQKKAAHEGAIAQAVESGAAYAGKPDMLAQSAHAIHESADKLAEFMGWTAENKALYIKKNMSSMYMNGIDSLLAGSDRNPAVAYQALGLLRAHSKEMLGSDVARARQRINPIVQAHEDRLKIERYAAGLGGNGEVLRGGLSEAVLRGVVTQDFVKTARGYDALTAITSDGGHQSVTTKEGAPAEWKHGASQLTVEQGMEAAKAANQPWDPEAFKTDRNYNDMLGVARYNDMLTEFADEHMAMAGYITSKETVREAEKQAQEKGGVWTDYLPEKAQSTLKSAVANMRREKEIVDEATGSRVSAFSPQYAAAAKTWPTPDQIREDLRRTDPRAAADPLYCDELVTKAAALVDQKKQSYVQEQNNVKAQISNVLFKTHGDLSQVPQELVARLDVNEAAGVQKLAAHYQSDTFASDPRALGKLSDDRFLVSMSEDELTLYLNQLNGKDRQRILTRYFSLKQGSTYAADDEAARKRLAAMGVVQDPFVISSETIERALKRNPEYVKLREESPDVANAYLAQMQEVLSLQGQEMGKKLNEIEVGQRINLAMREITPVSELLGSTNKVASMLTMDDLPNHGMTDAYKVVEQTAEHWLKQIGQDRKPTKQEMQYVLTKIMLGDQRLRVMIPPSVSFDEPLMKKIDTAWKAKHGNSPMPQVARLRYYLMARAGGQVGEGSTGPSWLGHQTTYMYGFDDGGN</sequence>
<proteinExistence type="predicted"/>
<dbReference type="PATRIC" id="fig|742823.3.peg.1277"/>
<dbReference type="HOGENOM" id="CLU_337677_0_0_4"/>
<gene>
    <name evidence="1" type="ORF">HMPREF9465_01293</name>
</gene>
<reference evidence="1 2" key="1">
    <citation type="submission" date="2012-05" db="EMBL/GenBank/DDBJ databases">
        <title>The Genome Sequence of Sutterella wadsworthensis 2_1_59BFAA.</title>
        <authorList>
            <consortium name="The Broad Institute Genome Sequencing Platform"/>
            <person name="Earl A."/>
            <person name="Ward D."/>
            <person name="Feldgarden M."/>
            <person name="Gevers D."/>
            <person name="Daigneault M."/>
            <person name="Strauss J."/>
            <person name="Allen-Vercoe E."/>
            <person name="Walker B."/>
            <person name="Young S.K."/>
            <person name="Zeng Q."/>
            <person name="Gargeya S."/>
            <person name="Fitzgerald M."/>
            <person name="Haas B."/>
            <person name="Abouelleil A."/>
            <person name="Alvarado L."/>
            <person name="Arachchi H.M."/>
            <person name="Berlin A.M."/>
            <person name="Chapman S.B."/>
            <person name="Goldberg J."/>
            <person name="Griggs A."/>
            <person name="Gujja S."/>
            <person name="Hansen M."/>
            <person name="Howarth C."/>
            <person name="Imamovic A."/>
            <person name="Larimer J."/>
            <person name="McCowen C."/>
            <person name="Montmayeur A."/>
            <person name="Murphy C."/>
            <person name="Neiman D."/>
            <person name="Pearson M."/>
            <person name="Priest M."/>
            <person name="Roberts A."/>
            <person name="Saif S."/>
            <person name="Shea T."/>
            <person name="Sisk P."/>
            <person name="Sykes S."/>
            <person name="Wortman J."/>
            <person name="Nusbaum C."/>
            <person name="Birren B."/>
        </authorList>
    </citation>
    <scope>NUCLEOTIDE SEQUENCE [LARGE SCALE GENOMIC DNA]</scope>
    <source>
        <strain evidence="1 2">2_1_59BFAA</strain>
    </source>
</reference>